<proteinExistence type="predicted"/>
<gene>
    <name evidence="2" type="ORF">Cfor_00257</name>
</gene>
<dbReference type="OrthoDB" id="10033972at2759"/>
<keyword evidence="3" id="KW-1185">Reference proteome</keyword>
<dbReference type="Gene3D" id="1.10.10.1450">
    <property type="match status" value="1"/>
</dbReference>
<dbReference type="PANTHER" id="PTHR46060">
    <property type="entry name" value="MARINER MOS1 TRANSPOSASE-LIKE PROTEIN"/>
    <property type="match status" value="1"/>
</dbReference>
<reference evidence="3" key="1">
    <citation type="submission" date="2020-01" db="EMBL/GenBank/DDBJ databases">
        <title>Draft genome sequence of the Termite Coptotermes fromosanus.</title>
        <authorList>
            <person name="Itakura S."/>
            <person name="Yosikawa Y."/>
            <person name="Umezawa K."/>
        </authorList>
    </citation>
    <scope>NUCLEOTIDE SEQUENCE [LARGE SCALE GENOMIC DNA]</scope>
</reference>
<dbReference type="AlphaFoldDB" id="A0A6L2PG71"/>
<comment type="caution">
    <text evidence="2">The sequence shown here is derived from an EMBL/GenBank/DDBJ whole genome shotgun (WGS) entry which is preliminary data.</text>
</comment>
<dbReference type="InterPro" id="IPR036397">
    <property type="entry name" value="RNaseH_sf"/>
</dbReference>
<evidence type="ECO:0000313" key="2">
    <source>
        <dbReference type="EMBL" id="GFG29087.1"/>
    </source>
</evidence>
<dbReference type="GO" id="GO:0003676">
    <property type="term" value="F:nucleic acid binding"/>
    <property type="evidence" value="ECO:0007669"/>
    <property type="project" value="InterPro"/>
</dbReference>
<organism evidence="2 3">
    <name type="scientific">Coptotermes formosanus</name>
    <name type="common">Formosan subterranean termite</name>
    <dbReference type="NCBI Taxonomy" id="36987"/>
    <lineage>
        <taxon>Eukaryota</taxon>
        <taxon>Metazoa</taxon>
        <taxon>Ecdysozoa</taxon>
        <taxon>Arthropoda</taxon>
        <taxon>Hexapoda</taxon>
        <taxon>Insecta</taxon>
        <taxon>Pterygota</taxon>
        <taxon>Neoptera</taxon>
        <taxon>Polyneoptera</taxon>
        <taxon>Dictyoptera</taxon>
        <taxon>Blattodea</taxon>
        <taxon>Blattoidea</taxon>
        <taxon>Termitoidae</taxon>
        <taxon>Rhinotermitidae</taxon>
        <taxon>Coptotermes</taxon>
    </lineage>
</organism>
<evidence type="ECO:0000259" key="1">
    <source>
        <dbReference type="Pfam" id="PF17906"/>
    </source>
</evidence>
<dbReference type="Proteomes" id="UP000502823">
    <property type="component" value="Unassembled WGS sequence"/>
</dbReference>
<evidence type="ECO:0000313" key="3">
    <source>
        <dbReference type="Proteomes" id="UP000502823"/>
    </source>
</evidence>
<dbReference type="EMBL" id="BLKM01000111">
    <property type="protein sequence ID" value="GFG29087.1"/>
    <property type="molecule type" value="Genomic_DNA"/>
</dbReference>
<protein>
    <recommendedName>
        <fullName evidence="1">Mos1 transposase HTH domain-containing protein</fullName>
    </recommendedName>
</protein>
<dbReference type="Gene3D" id="3.30.420.10">
    <property type="entry name" value="Ribonuclease H-like superfamily/Ribonuclease H"/>
    <property type="match status" value="1"/>
</dbReference>
<dbReference type="Pfam" id="PF17906">
    <property type="entry name" value="HTH_48"/>
    <property type="match status" value="1"/>
</dbReference>
<accession>A0A6L2PG71</accession>
<name>A0A6L2PG71_COPFO</name>
<sequence length="268" mass="30493">MCDLGRPCACINYSLLHRLLSHWQSDKPVVVPLVHVALTMTEKVQQSMCIKFCQKPGQSCSETYDMIQKAFGNKAMGCTQVKEWFRQFKKGRKSAKSDERSGSPSTSRNQLVIDKVCFAMLDNRRIIIRELSDKVGLPFASIQSILTEDLGMKHISAKFVPKLLTLQQEEIHLAVATDLLQCVDQDANFMRTIITGDESCVYRYSMKTKAQPLQWKTPGSLRPKKTHQVQSKVEVILTLFLNHEGIIQHQYAPDGQTANKEYHIKVLH</sequence>
<dbReference type="PANTHER" id="PTHR46060:SF1">
    <property type="entry name" value="MARINER MOS1 TRANSPOSASE-LIKE PROTEIN"/>
    <property type="match status" value="1"/>
</dbReference>
<dbReference type="InterPro" id="IPR052709">
    <property type="entry name" value="Transposase-MT_Hybrid"/>
</dbReference>
<feature type="domain" description="Mos1 transposase HTH" evidence="1">
    <location>
        <begin position="49"/>
        <end position="91"/>
    </location>
</feature>
<dbReference type="InterPro" id="IPR041426">
    <property type="entry name" value="Mos1_HTH"/>
</dbReference>
<dbReference type="InParanoid" id="A0A6L2PG71"/>